<reference evidence="1 2" key="1">
    <citation type="submission" date="2012-04" db="EMBL/GenBank/DDBJ databases">
        <title>The Genome Sequence of Bacillus cereus VD078.</title>
        <authorList>
            <consortium name="The Broad Institute Genome Sequencing Platform"/>
            <consortium name="The Broad Institute Genome Sequencing Center for Infectious Disease"/>
            <person name="Feldgarden M."/>
            <person name="Van der Auwera G.A."/>
            <person name="Mahillon J."/>
            <person name="Duprez V."/>
            <person name="Timmery S."/>
            <person name="Mattelet C."/>
            <person name="Dierick K."/>
            <person name="Sun M."/>
            <person name="Yu Z."/>
            <person name="Zhu L."/>
            <person name="Hu X."/>
            <person name="Shank E.B."/>
            <person name="Swiecicka I."/>
            <person name="Hansen B.M."/>
            <person name="Andrup L."/>
            <person name="Young S.K."/>
            <person name="Zeng Q."/>
            <person name="Gargeya S."/>
            <person name="Fitzgerald M."/>
            <person name="Haas B."/>
            <person name="Abouelleil A."/>
            <person name="Alvarado L."/>
            <person name="Arachchi H.M."/>
            <person name="Berlin A."/>
            <person name="Chapman S.B."/>
            <person name="Goldberg J."/>
            <person name="Griggs A."/>
            <person name="Gujja S."/>
            <person name="Hansen M."/>
            <person name="Howarth C."/>
            <person name="Imamovic A."/>
            <person name="Larimer J."/>
            <person name="McCowen C."/>
            <person name="Montmayeur A."/>
            <person name="Murphy C."/>
            <person name="Neiman D."/>
            <person name="Pearson M."/>
            <person name="Priest M."/>
            <person name="Roberts A."/>
            <person name="Saif S."/>
            <person name="Shea T."/>
            <person name="Sisk P."/>
            <person name="Sykes S."/>
            <person name="Wortman J."/>
            <person name="Nusbaum C."/>
            <person name="Birren B."/>
        </authorList>
    </citation>
    <scope>NUCLEOTIDE SEQUENCE [LARGE SCALE GENOMIC DNA]</scope>
    <source>
        <strain evidence="1 2">VD078</strain>
    </source>
</reference>
<evidence type="ECO:0000313" key="1">
    <source>
        <dbReference type="EMBL" id="EJR28798.1"/>
    </source>
</evidence>
<proteinExistence type="predicted"/>
<comment type="caution">
    <text evidence="1">The sequence shown here is derived from an EMBL/GenBank/DDBJ whole genome shotgun (WGS) entry which is preliminary data.</text>
</comment>
<evidence type="ECO:0000313" key="2">
    <source>
        <dbReference type="Proteomes" id="UP000006976"/>
    </source>
</evidence>
<dbReference type="Proteomes" id="UP000006976">
    <property type="component" value="Unassembled WGS sequence"/>
</dbReference>
<sequence length="158" mass="18226">METISQPLCEENPLDLSKEQLEKMQKSLDHVPVQEVMIEEFYEKDDEGSSPDNEMLEMCHFIQKNGVPLKNQQVEGTFLLTEMGLGDIPKFMMEMKPKVTPFQRFFELINKITLADRIKGNAKLSGLVKAQVASANGVMPEMNKHMREQQRIQRDVNR</sequence>
<protein>
    <submittedName>
        <fullName evidence="1">Uncharacterized protein</fullName>
    </submittedName>
</protein>
<accession>A0ABC9QUB7</accession>
<gene>
    <name evidence="1" type="ORF">III_06073</name>
</gene>
<dbReference type="AlphaFoldDB" id="A0ABC9QUB7"/>
<dbReference type="RefSeq" id="WP_002170112.1">
    <property type="nucleotide sequence ID" value="NZ_JH792256.1"/>
</dbReference>
<organism evidence="1 2">
    <name type="scientific">Bacillus mycoides</name>
    <dbReference type="NCBI Taxonomy" id="1405"/>
    <lineage>
        <taxon>Bacteria</taxon>
        <taxon>Bacillati</taxon>
        <taxon>Bacillota</taxon>
        <taxon>Bacilli</taxon>
        <taxon>Bacillales</taxon>
        <taxon>Bacillaceae</taxon>
        <taxon>Bacillus</taxon>
        <taxon>Bacillus cereus group</taxon>
    </lineage>
</organism>
<dbReference type="EMBL" id="AHEV01000059">
    <property type="protein sequence ID" value="EJR28798.1"/>
    <property type="molecule type" value="Genomic_DNA"/>
</dbReference>
<name>A0ABC9QUB7_BACMY</name>